<dbReference type="Pfam" id="PF00646">
    <property type="entry name" value="F-box"/>
    <property type="match status" value="1"/>
</dbReference>
<reference evidence="2 3" key="1">
    <citation type="journal article" date="2003" name="PLoS Biol.">
        <title>The genome sequence of Caenorhabditis briggsae: a platform for comparative genomics.</title>
        <authorList>
            <person name="Stein L.D."/>
            <person name="Bao Z."/>
            <person name="Blasiar D."/>
            <person name="Blumenthal T."/>
            <person name="Brent M.R."/>
            <person name="Chen N."/>
            <person name="Chinwalla A."/>
            <person name="Clarke L."/>
            <person name="Clee C."/>
            <person name="Coghlan A."/>
            <person name="Coulson A."/>
            <person name="D'Eustachio P."/>
            <person name="Fitch D.H."/>
            <person name="Fulton L.A."/>
            <person name="Fulton R.E."/>
            <person name="Griffiths-Jones S."/>
            <person name="Harris T.W."/>
            <person name="Hillier L.W."/>
            <person name="Kamath R."/>
            <person name="Kuwabara P.E."/>
            <person name="Mardis E.R."/>
            <person name="Marra M.A."/>
            <person name="Miner T.L."/>
            <person name="Minx P."/>
            <person name="Mullikin J.C."/>
            <person name="Plumb R.W."/>
            <person name="Rogers J."/>
            <person name="Schein J.E."/>
            <person name="Sohrmann M."/>
            <person name="Spieth J."/>
            <person name="Stajich J.E."/>
            <person name="Wei C."/>
            <person name="Willey D."/>
            <person name="Wilson R.K."/>
            <person name="Durbin R."/>
            <person name="Waterston R.H."/>
        </authorList>
    </citation>
    <scope>NUCLEOTIDE SEQUENCE [LARGE SCALE GENOMIC DNA]</scope>
    <source>
        <strain evidence="2 3">AF16</strain>
    </source>
</reference>
<dbReference type="PANTHER" id="PTHR21503">
    <property type="entry name" value="F-BOX-CONTAINING HYPOTHETICAL PROTEIN C.ELEGANS"/>
    <property type="match status" value="1"/>
</dbReference>
<dbReference type="PANTHER" id="PTHR21503:SF8">
    <property type="entry name" value="F-BOX ASSOCIATED DOMAIN-CONTAINING PROTEIN-RELATED"/>
    <property type="match status" value="1"/>
</dbReference>
<evidence type="ECO:0000313" key="3">
    <source>
        <dbReference type="Proteomes" id="UP000008549"/>
    </source>
</evidence>
<dbReference type="CTD" id="8575876"/>
<organism evidence="2 3">
    <name type="scientific">Caenorhabditis briggsae</name>
    <dbReference type="NCBI Taxonomy" id="6238"/>
    <lineage>
        <taxon>Eukaryota</taxon>
        <taxon>Metazoa</taxon>
        <taxon>Ecdysozoa</taxon>
        <taxon>Nematoda</taxon>
        <taxon>Chromadorea</taxon>
        <taxon>Rhabditida</taxon>
        <taxon>Rhabditina</taxon>
        <taxon>Rhabditomorpha</taxon>
        <taxon>Rhabditoidea</taxon>
        <taxon>Rhabditidae</taxon>
        <taxon>Peloderinae</taxon>
        <taxon>Caenorhabditis</taxon>
    </lineage>
</organism>
<keyword evidence="3" id="KW-1185">Reference proteome</keyword>
<evidence type="ECO:0000313" key="4">
    <source>
        <dbReference type="WormBase" id="CBG19933"/>
    </source>
</evidence>
<dbReference type="KEGG" id="cbr:CBG_19933"/>
<feature type="domain" description="F-box" evidence="1">
    <location>
        <begin position="35"/>
        <end position="83"/>
    </location>
</feature>
<proteinExistence type="predicted"/>
<accession>A8XWR9</accession>
<dbReference type="GeneID" id="8575876"/>
<dbReference type="EMBL" id="HE601481">
    <property type="protein sequence ID" value="CAP37088.1"/>
    <property type="molecule type" value="Genomic_DNA"/>
</dbReference>
<reference evidence="2 3" key="2">
    <citation type="journal article" date="2011" name="PLoS Genet.">
        <title>Caenorhabditis briggsae recombinant inbred line genotypes reveal inter-strain incompatibility and the evolution of recombination.</title>
        <authorList>
            <person name="Ross J.A."/>
            <person name="Koboldt D.C."/>
            <person name="Staisch J.E."/>
            <person name="Chamberlin H.M."/>
            <person name="Gupta B.P."/>
            <person name="Miller R.D."/>
            <person name="Baird S.E."/>
            <person name="Haag E.S."/>
        </authorList>
    </citation>
    <scope>NUCLEOTIDE SEQUENCE [LARGE SCALE GENOMIC DNA]</scope>
    <source>
        <strain evidence="2 3">AF16</strain>
    </source>
</reference>
<name>A8XWR9_CAEBR</name>
<dbReference type="InParanoid" id="A8XWR9"/>
<dbReference type="WormBase" id="CBG19933">
    <property type="protein sequence ID" value="CBP40725"/>
    <property type="gene ID" value="WBGene00039059"/>
</dbReference>
<dbReference type="Proteomes" id="UP000008549">
    <property type="component" value="Unassembled WGS sequence"/>
</dbReference>
<dbReference type="RefSeq" id="XP_002633880.1">
    <property type="nucleotide sequence ID" value="XM_002633834.1"/>
</dbReference>
<dbReference type="PROSITE" id="PS50181">
    <property type="entry name" value="FBOX"/>
    <property type="match status" value="1"/>
</dbReference>
<dbReference type="InterPro" id="IPR001810">
    <property type="entry name" value="F-box_dom"/>
</dbReference>
<dbReference type="HOGENOM" id="CLU_1273273_0_0_1"/>
<gene>
    <name evidence="2 4" type="ORF">CBG19933</name>
    <name evidence="2" type="ORF">CBG_19933</name>
</gene>
<evidence type="ECO:0000313" key="2">
    <source>
        <dbReference type="EMBL" id="CAP37088.1"/>
    </source>
</evidence>
<sequence length="217" mass="25925">MTLYIEPYGSCYCCVIYHVTRCRFFSNSSSILATEMILSKYPWLVQNEILQNMEPSELLLLSLVSKNMKKLIKSCQKKRLESVNTIVYSTDVNNYLCAYILRESHKFMHKDILMRFEEFQETETPDFQLNVSGKKIDFRLFTRERNKELWLPENFHPYPVACVQKSDKESILESVHNYFLDFFAHSVKYYWKAKEFEDGPYHIPKQLLNSYPKKDVF</sequence>
<protein>
    <submittedName>
        <fullName evidence="2">Protein CBG19933</fullName>
    </submittedName>
</protein>
<dbReference type="AlphaFoldDB" id="A8XWR9"/>
<evidence type="ECO:0000259" key="1">
    <source>
        <dbReference type="PROSITE" id="PS50181"/>
    </source>
</evidence>